<dbReference type="EMBL" id="CP006932">
    <property type="protein sequence ID" value="AHK22373.1"/>
    <property type="molecule type" value="Genomic_DNA"/>
</dbReference>
<evidence type="ECO:0000256" key="2">
    <source>
        <dbReference type="ARBA" id="ARBA00013161"/>
    </source>
</evidence>
<dbReference type="Gene3D" id="3.40.50.620">
    <property type="entry name" value="HUPs"/>
    <property type="match status" value="1"/>
</dbReference>
<keyword evidence="6 9" id="KW-0648">Protein biosynthesis</keyword>
<comment type="similarity">
    <text evidence="1 9">Belongs to the class-I aminoacyl-tRNA synthetase family.</text>
</comment>
<dbReference type="GO" id="GO:0004830">
    <property type="term" value="F:tryptophan-tRNA ligase activity"/>
    <property type="evidence" value="ECO:0007669"/>
    <property type="project" value="UniProtKB-UniRule"/>
</dbReference>
<dbReference type="GO" id="GO:0006436">
    <property type="term" value="P:tryptophanyl-tRNA aminoacylation"/>
    <property type="evidence" value="ECO:0007669"/>
    <property type="project" value="UniProtKB-UniRule"/>
</dbReference>
<dbReference type="HOGENOM" id="CLU_029244_1_1_14"/>
<reference evidence="10 11" key="1">
    <citation type="journal article" date="2014" name="Genome Biol. Evol.">
        <title>Phylogenomics of "Candidatus Hepatoplasma crinochetorum," a Lineage of Mollicutes Associated with Noninsect Arthropods.</title>
        <authorList>
            <person name="Leclercq S."/>
            <person name="Dittmer J."/>
            <person name="Bouchon D."/>
            <person name="Cordaux R."/>
        </authorList>
    </citation>
    <scope>NUCLEOTIDE SEQUENCE [LARGE SCALE GENOMIC DNA]</scope>
    <source>
        <strain evidence="10 11">Av</strain>
    </source>
</reference>
<name>W8GFM2_9MOLU</name>
<protein>
    <recommendedName>
        <fullName evidence="2 8">Tryptophan--tRNA ligase</fullName>
        <ecNumber evidence="2 8">6.1.1.2</ecNumber>
    </recommendedName>
</protein>
<dbReference type="STRING" id="1427984.X271_00267"/>
<dbReference type="OrthoDB" id="9801042at2"/>
<evidence type="ECO:0000256" key="7">
    <source>
        <dbReference type="ARBA" id="ARBA00023146"/>
    </source>
</evidence>
<dbReference type="PANTHER" id="PTHR43766:SF1">
    <property type="entry name" value="TRYPTOPHAN--TRNA LIGASE, MITOCHONDRIAL"/>
    <property type="match status" value="1"/>
</dbReference>
<dbReference type="InterPro" id="IPR002306">
    <property type="entry name" value="Trp-tRNA-ligase"/>
</dbReference>
<dbReference type="Proteomes" id="UP000019450">
    <property type="component" value="Chromosome"/>
</dbReference>
<dbReference type="CDD" id="cd00806">
    <property type="entry name" value="TrpRS_core"/>
    <property type="match status" value="1"/>
</dbReference>
<dbReference type="PRINTS" id="PR01039">
    <property type="entry name" value="TRNASYNTHTRP"/>
</dbReference>
<keyword evidence="7 9" id="KW-0030">Aminoacyl-tRNA synthetase</keyword>
<dbReference type="GO" id="GO:0005829">
    <property type="term" value="C:cytosol"/>
    <property type="evidence" value="ECO:0007669"/>
    <property type="project" value="TreeGrafter"/>
</dbReference>
<dbReference type="GO" id="GO:0005524">
    <property type="term" value="F:ATP binding"/>
    <property type="evidence" value="ECO:0007669"/>
    <property type="project" value="UniProtKB-KW"/>
</dbReference>
<dbReference type="PANTHER" id="PTHR43766">
    <property type="entry name" value="TRYPTOPHAN--TRNA LIGASE, MITOCHONDRIAL"/>
    <property type="match status" value="1"/>
</dbReference>
<accession>W8GFM2</accession>
<dbReference type="PATRIC" id="fig|1427984.3.peg.255"/>
<dbReference type="EC" id="6.1.1.2" evidence="2 8"/>
<evidence type="ECO:0000256" key="4">
    <source>
        <dbReference type="ARBA" id="ARBA00022741"/>
    </source>
</evidence>
<dbReference type="InterPro" id="IPR050203">
    <property type="entry name" value="Trp-tRNA_synthetase"/>
</dbReference>
<dbReference type="NCBIfam" id="TIGR00233">
    <property type="entry name" value="trpS"/>
    <property type="match status" value="1"/>
</dbReference>
<dbReference type="Gene3D" id="1.10.240.10">
    <property type="entry name" value="Tyrosyl-Transfer RNA Synthetase"/>
    <property type="match status" value="1"/>
</dbReference>
<dbReference type="Pfam" id="PF00579">
    <property type="entry name" value="tRNA-synt_1b"/>
    <property type="match status" value="1"/>
</dbReference>
<keyword evidence="5 9" id="KW-0067">ATP-binding</keyword>
<evidence type="ECO:0000313" key="11">
    <source>
        <dbReference type="Proteomes" id="UP000019450"/>
    </source>
</evidence>
<gene>
    <name evidence="10" type="primary">trpS</name>
    <name evidence="10" type="ORF">X271_00267</name>
</gene>
<dbReference type="eggNOG" id="COG0180">
    <property type="taxonomic scope" value="Bacteria"/>
</dbReference>
<evidence type="ECO:0000256" key="5">
    <source>
        <dbReference type="ARBA" id="ARBA00022840"/>
    </source>
</evidence>
<evidence type="ECO:0000256" key="3">
    <source>
        <dbReference type="ARBA" id="ARBA00022598"/>
    </source>
</evidence>
<dbReference type="KEGG" id="hcr:X271_00267"/>
<keyword evidence="3 9" id="KW-0436">Ligase</keyword>
<evidence type="ECO:0000256" key="6">
    <source>
        <dbReference type="ARBA" id="ARBA00022917"/>
    </source>
</evidence>
<dbReference type="AlphaFoldDB" id="W8GFM2"/>
<keyword evidence="11" id="KW-1185">Reference proteome</keyword>
<evidence type="ECO:0000256" key="1">
    <source>
        <dbReference type="ARBA" id="ARBA00005594"/>
    </source>
</evidence>
<dbReference type="InterPro" id="IPR014729">
    <property type="entry name" value="Rossmann-like_a/b/a_fold"/>
</dbReference>
<dbReference type="RefSeq" id="WP_025208672.1">
    <property type="nucleotide sequence ID" value="NZ_CP006932.1"/>
</dbReference>
<evidence type="ECO:0000313" key="10">
    <source>
        <dbReference type="EMBL" id="AHK22373.1"/>
    </source>
</evidence>
<sequence length="336" mass="38834">MEKKRLFSGLTSTGRLTLGNYIGSLNNLLKLQENQNNEVVIFIANLHALTIPITKDQLLRNVKENLKLYLAIGIDPKKSKIYLQSQIEEVNELFYLLSTFTTIGQLERMTQYKDKATKQTNSTFKIPTGILLYPILMAADIILFDPDYVVVGDDQKQHLEFTRDLILKLNRDYHTNIKLIKSKIAKIEEGSRVMALKNPLQKMSKSDKNPANTIFLLDDLKIARKKILEALTDSENKIYYNLKEKAGISNLLVIYSAIKNISIKEAENKFKDLNDYRKFKEIVANAVCDLLEKIQNKYFEYDDNKLQNILNYNLKYLKDEANKNLFKIKNQLGLIL</sequence>
<dbReference type="SUPFAM" id="SSF52374">
    <property type="entry name" value="Nucleotidylyl transferase"/>
    <property type="match status" value="1"/>
</dbReference>
<proteinExistence type="inferred from homology"/>
<organism evidence="10 11">
    <name type="scientific">Candidatus Hepatoplasma crinochetorum Av</name>
    <dbReference type="NCBI Taxonomy" id="1427984"/>
    <lineage>
        <taxon>Bacteria</taxon>
        <taxon>Bacillati</taxon>
        <taxon>Mycoplasmatota</taxon>
        <taxon>Mollicutes</taxon>
        <taxon>Candidatus Hepatoplasmataceae</taxon>
        <taxon>Candidatus Hepatoplasma</taxon>
    </lineage>
</organism>
<dbReference type="InterPro" id="IPR002305">
    <property type="entry name" value="aa-tRNA-synth_Ic"/>
</dbReference>
<dbReference type="FunFam" id="1.10.240.10:FF:000002">
    <property type="entry name" value="Tryptophan--tRNA ligase"/>
    <property type="match status" value="1"/>
</dbReference>
<evidence type="ECO:0000256" key="8">
    <source>
        <dbReference type="NCBIfam" id="TIGR00233"/>
    </source>
</evidence>
<evidence type="ECO:0000256" key="9">
    <source>
        <dbReference type="RuleBase" id="RU363036"/>
    </source>
</evidence>
<keyword evidence="4 9" id="KW-0547">Nucleotide-binding</keyword>